<dbReference type="GO" id="GO:0000287">
    <property type="term" value="F:magnesium ion binding"/>
    <property type="evidence" value="ECO:0007669"/>
    <property type="project" value="UniProtKB-ARBA"/>
</dbReference>
<accession>A0A1Y6ML77</accession>
<dbReference type="NCBIfam" id="TIGR00099">
    <property type="entry name" value="Cof-subfamily"/>
    <property type="match status" value="1"/>
</dbReference>
<feature type="domain" description="Orotidine 5'-phosphate decarboxylase" evidence="3">
    <location>
        <begin position="281"/>
        <end position="482"/>
    </location>
</feature>
<dbReference type="NCBIfam" id="TIGR01484">
    <property type="entry name" value="HAD-SF-IIB"/>
    <property type="match status" value="1"/>
</dbReference>
<dbReference type="PANTHER" id="PTHR35039">
    <property type="entry name" value="3-KETO-L-GULONATE-6-PHOSPHATE DECARBOXYLASE SGBH-RELATED"/>
    <property type="match status" value="1"/>
</dbReference>
<dbReference type="InterPro" id="IPR001754">
    <property type="entry name" value="OMPdeCOase_dom"/>
</dbReference>
<sequence>MMYKLLALDLDGTVLTDNHTIHPNVKVAIQEISKKYHVVIVTGRHHTAAYPYYLELGLTAPIICCNGTYIYDYQTNQVLTHNAINKLQALRFIDLAKEHQMKLVMYTSNAMVYSHDNPITYMHTLKEWSLKYPLSQRPKIYQIDDFKALAATEEYIWKFVVEGDSSSIECFKNHPWVNANFNGERSWSNRIDFAAKGNSKGKLLAEYVANLGFQPSQVIAIGDNHNDISMIRYAGLGVAMLNADDTVKSYAQMICKTDNNQDGIAHLTRQKLKDKTMTKPMIQIALDQTNLPAAIDVANNVESYVDVIEIGTILAFAEGMKAVSTLRKNHPDHILVCDMKTTDGGAILARMAFEAGANWITVSAAAHIATIEACKNVADEFDGEIQIEIYGNWTMEDAQAWVDLGVTQAIYHRSRDAELAGVGWTDEDLVKMRALSELGLELSITGGIVPEDLHLFEGIKAKTFIAGRALAGEKGQETAEALKAQINRYWN</sequence>
<dbReference type="GO" id="GO:0004590">
    <property type="term" value="F:orotidine-5'-phosphate decarboxylase activity"/>
    <property type="evidence" value="ECO:0007669"/>
    <property type="project" value="InterPro"/>
</dbReference>
<dbReference type="PROSITE" id="PS01228">
    <property type="entry name" value="COF_1"/>
    <property type="match status" value="1"/>
</dbReference>
<dbReference type="SUPFAM" id="SSF51366">
    <property type="entry name" value="Ribulose-phoshate binding barrel"/>
    <property type="match status" value="1"/>
</dbReference>
<proteinExistence type="predicted"/>
<dbReference type="InterPro" id="IPR023214">
    <property type="entry name" value="HAD_sf"/>
</dbReference>
<dbReference type="Gene3D" id="3.30.1240.10">
    <property type="match status" value="1"/>
</dbReference>
<dbReference type="CDD" id="cd04726">
    <property type="entry name" value="KGPDC_HPS"/>
    <property type="match status" value="1"/>
</dbReference>
<dbReference type="SFLD" id="SFLDS00003">
    <property type="entry name" value="Haloacid_Dehalogenase"/>
    <property type="match status" value="1"/>
</dbReference>
<organism evidence="4 5">
    <name type="scientific">Photobacterium malacitanum</name>
    <dbReference type="NCBI Taxonomy" id="2204294"/>
    <lineage>
        <taxon>Bacteria</taxon>
        <taxon>Pseudomonadati</taxon>
        <taxon>Pseudomonadota</taxon>
        <taxon>Gammaproteobacteria</taxon>
        <taxon>Vibrionales</taxon>
        <taxon>Vibrionaceae</taxon>
        <taxon>Photobacterium</taxon>
    </lineage>
</organism>
<dbReference type="Pfam" id="PF08282">
    <property type="entry name" value="Hydrolase_3"/>
    <property type="match status" value="1"/>
</dbReference>
<dbReference type="EMBL" id="FYAK01000004">
    <property type="protein sequence ID" value="SMY36548.1"/>
    <property type="molecule type" value="Genomic_DNA"/>
</dbReference>
<dbReference type="InterPro" id="IPR000150">
    <property type="entry name" value="Cof"/>
</dbReference>
<dbReference type="GO" id="GO:0006207">
    <property type="term" value="P:'de novo' pyrimidine nucleobase biosynthetic process"/>
    <property type="evidence" value="ECO:0007669"/>
    <property type="project" value="InterPro"/>
</dbReference>
<dbReference type="Pfam" id="PF00215">
    <property type="entry name" value="OMPdecase"/>
    <property type="match status" value="1"/>
</dbReference>
<dbReference type="InterPro" id="IPR041710">
    <property type="entry name" value="HPS/KGPDC"/>
</dbReference>
<dbReference type="PROSITE" id="PS01229">
    <property type="entry name" value="COF_2"/>
    <property type="match status" value="1"/>
</dbReference>
<keyword evidence="5" id="KW-1185">Reference proteome</keyword>
<dbReference type="GO" id="GO:0033982">
    <property type="term" value="F:3-dehydro-L-gulonate-6-phosphate decarboxylase activity"/>
    <property type="evidence" value="ECO:0007669"/>
    <property type="project" value="UniProtKB-EC"/>
</dbReference>
<dbReference type="GO" id="GO:0019854">
    <property type="term" value="P:L-ascorbic acid catabolic process"/>
    <property type="evidence" value="ECO:0007669"/>
    <property type="project" value="TreeGrafter"/>
</dbReference>
<dbReference type="SUPFAM" id="SSF56784">
    <property type="entry name" value="HAD-like"/>
    <property type="match status" value="1"/>
</dbReference>
<dbReference type="PANTHER" id="PTHR35039:SF3">
    <property type="entry name" value="3-KETO-L-GULONATE-6-PHOSPHATE DECARBOXYLASE SGBH-RELATED"/>
    <property type="match status" value="1"/>
</dbReference>
<dbReference type="InterPro" id="IPR013785">
    <property type="entry name" value="Aldolase_TIM"/>
</dbReference>
<evidence type="ECO:0000259" key="3">
    <source>
        <dbReference type="SMART" id="SM00934"/>
    </source>
</evidence>
<dbReference type="SMART" id="SM00934">
    <property type="entry name" value="OMPdecase"/>
    <property type="match status" value="1"/>
</dbReference>
<dbReference type="InterPro" id="IPR006379">
    <property type="entry name" value="HAD-SF_hydro_IIB"/>
</dbReference>
<dbReference type="FunFam" id="3.20.20.70:FF:000022">
    <property type="entry name" value="3-keto-L-gulonate-6-phosphate decarboxylase UlaD"/>
    <property type="match status" value="1"/>
</dbReference>
<dbReference type="Proteomes" id="UP000195963">
    <property type="component" value="Unassembled WGS sequence"/>
</dbReference>
<dbReference type="EC" id="4.1.1.85" evidence="4"/>
<keyword evidence="1 4" id="KW-0456">Lyase</keyword>
<evidence type="ECO:0000313" key="5">
    <source>
        <dbReference type="Proteomes" id="UP000195963"/>
    </source>
</evidence>
<dbReference type="CDD" id="cd07516">
    <property type="entry name" value="HAD_Pase"/>
    <property type="match status" value="1"/>
</dbReference>
<dbReference type="Gene3D" id="3.40.50.1000">
    <property type="entry name" value="HAD superfamily/HAD-like"/>
    <property type="match status" value="1"/>
</dbReference>
<dbReference type="GO" id="GO:0016791">
    <property type="term" value="F:phosphatase activity"/>
    <property type="evidence" value="ECO:0007669"/>
    <property type="project" value="UniProtKB-ARBA"/>
</dbReference>
<dbReference type="InterPro" id="IPR011060">
    <property type="entry name" value="RibuloseP-bd_barrel"/>
</dbReference>
<dbReference type="SFLD" id="SFLDG01140">
    <property type="entry name" value="C2.B:_Phosphomannomutase_and_P"/>
    <property type="match status" value="1"/>
</dbReference>
<gene>
    <name evidence="4" type="primary">sgbH</name>
    <name evidence="4" type="ORF">PMAL9190_02438</name>
</gene>
<dbReference type="Gene3D" id="3.20.20.70">
    <property type="entry name" value="Aldolase class I"/>
    <property type="match status" value="1"/>
</dbReference>
<dbReference type="AlphaFoldDB" id="A0A1Y6ML77"/>
<protein>
    <submittedName>
        <fullName evidence="4">3-keto-L-gulonate-6-phosphate decarboxylase SgbH</fullName>
        <ecNumber evidence="4">4.1.1.85</ecNumber>
    </submittedName>
</protein>
<dbReference type="NCBIfam" id="NF009832">
    <property type="entry name" value="PRK13306.1"/>
    <property type="match status" value="1"/>
</dbReference>
<dbReference type="InterPro" id="IPR036412">
    <property type="entry name" value="HAD-like_sf"/>
</dbReference>
<evidence type="ECO:0000313" key="4">
    <source>
        <dbReference type="EMBL" id="SMY36548.1"/>
    </source>
</evidence>
<evidence type="ECO:0000256" key="1">
    <source>
        <dbReference type="ARBA" id="ARBA00023239"/>
    </source>
</evidence>
<keyword evidence="2" id="KW-0119">Carbohydrate metabolism</keyword>
<evidence type="ECO:0000256" key="2">
    <source>
        <dbReference type="ARBA" id="ARBA00023277"/>
    </source>
</evidence>
<name>A0A1Y6ML77_9GAMM</name>
<reference evidence="5" key="1">
    <citation type="submission" date="2017-06" db="EMBL/GenBank/DDBJ databases">
        <authorList>
            <person name="Rodrigo-Torres L."/>
            <person name="Arahal R.D."/>
            <person name="Lucena T."/>
        </authorList>
    </citation>
    <scope>NUCLEOTIDE SEQUENCE [LARGE SCALE GENOMIC DNA]</scope>
    <source>
        <strain evidence="5">CECT 9190</strain>
    </source>
</reference>